<evidence type="ECO:0000256" key="5">
    <source>
        <dbReference type="SAM" id="MobiDB-lite"/>
    </source>
</evidence>
<evidence type="ECO:0000256" key="2">
    <source>
        <dbReference type="ARBA" id="ARBA00022692"/>
    </source>
</evidence>
<keyword evidence="1" id="KW-1003">Cell membrane</keyword>
<keyword evidence="9" id="KW-1185">Reference proteome</keyword>
<keyword evidence="4 6" id="KW-0472">Membrane</keyword>
<evidence type="ECO:0000256" key="3">
    <source>
        <dbReference type="ARBA" id="ARBA00022989"/>
    </source>
</evidence>
<feature type="region of interest" description="Disordered" evidence="5">
    <location>
        <begin position="76"/>
        <end position="98"/>
    </location>
</feature>
<reference evidence="8 9" key="1">
    <citation type="submission" date="2020-08" db="EMBL/GenBank/DDBJ databases">
        <title>Genomic Encyclopedia of Type Strains, Phase III (KMG-III): the genomes of soil and plant-associated and newly described type strains.</title>
        <authorList>
            <person name="Whitman W."/>
        </authorList>
    </citation>
    <scope>NUCLEOTIDE SEQUENCE [LARGE SCALE GENOMIC DNA]</scope>
    <source>
        <strain evidence="8 9">CECT 5862</strain>
    </source>
</reference>
<dbReference type="EMBL" id="JACHXK010000006">
    <property type="protein sequence ID" value="MBB3111064.1"/>
    <property type="molecule type" value="Genomic_DNA"/>
</dbReference>
<organism evidence="8 9">
    <name type="scientific">Paenibacillus phyllosphaerae</name>
    <dbReference type="NCBI Taxonomy" id="274593"/>
    <lineage>
        <taxon>Bacteria</taxon>
        <taxon>Bacillati</taxon>
        <taxon>Bacillota</taxon>
        <taxon>Bacilli</taxon>
        <taxon>Bacillales</taxon>
        <taxon>Paenibacillaceae</taxon>
        <taxon>Paenibacillus</taxon>
    </lineage>
</organism>
<evidence type="ECO:0000313" key="8">
    <source>
        <dbReference type="EMBL" id="MBB3111064.1"/>
    </source>
</evidence>
<evidence type="ECO:0000256" key="1">
    <source>
        <dbReference type="ARBA" id="ARBA00022475"/>
    </source>
</evidence>
<evidence type="ECO:0000313" key="9">
    <source>
        <dbReference type="Proteomes" id="UP000570361"/>
    </source>
</evidence>
<protein>
    <submittedName>
        <fullName evidence="8">Putative integral membrane protein</fullName>
    </submittedName>
</protein>
<name>A0A7W5AYF3_9BACL</name>
<dbReference type="RefSeq" id="WP_183600942.1">
    <property type="nucleotide sequence ID" value="NZ_JACHXK010000006.1"/>
</dbReference>
<dbReference type="Proteomes" id="UP000570361">
    <property type="component" value="Unassembled WGS sequence"/>
</dbReference>
<evidence type="ECO:0000256" key="4">
    <source>
        <dbReference type="ARBA" id="ARBA00023136"/>
    </source>
</evidence>
<keyword evidence="3 6" id="KW-1133">Transmembrane helix</keyword>
<evidence type="ECO:0000256" key="6">
    <source>
        <dbReference type="SAM" id="Phobius"/>
    </source>
</evidence>
<dbReference type="GO" id="GO:0005886">
    <property type="term" value="C:plasma membrane"/>
    <property type="evidence" value="ECO:0007669"/>
    <property type="project" value="InterPro"/>
</dbReference>
<dbReference type="InterPro" id="IPR010445">
    <property type="entry name" value="LapA_dom"/>
</dbReference>
<feature type="compositionally biased region" description="Polar residues" evidence="5">
    <location>
        <begin position="76"/>
        <end position="86"/>
    </location>
</feature>
<dbReference type="PANTHER" id="PTHR41335">
    <property type="entry name" value="MEMBRANE PROTEIN-RELATED"/>
    <property type="match status" value="1"/>
</dbReference>
<feature type="domain" description="Lipopolysaccharide assembly protein A" evidence="7">
    <location>
        <begin position="24"/>
        <end position="83"/>
    </location>
</feature>
<gene>
    <name evidence="8" type="ORF">FHS18_003132</name>
</gene>
<keyword evidence="2 6" id="KW-0812">Transmembrane</keyword>
<evidence type="ECO:0000259" key="7">
    <source>
        <dbReference type="Pfam" id="PF06305"/>
    </source>
</evidence>
<comment type="caution">
    <text evidence="8">The sequence shown here is derived from an EMBL/GenBank/DDBJ whole genome shotgun (WGS) entry which is preliminary data.</text>
</comment>
<accession>A0A7W5AYF3</accession>
<dbReference type="PANTHER" id="PTHR41335:SF1">
    <property type="entry name" value="MEMBRANE PROTEIN"/>
    <property type="match status" value="1"/>
</dbReference>
<proteinExistence type="predicted"/>
<sequence length="98" mass="10848">MRTQWSIILSLLFALVIAIFAVVNVESVPVDYVFGHANFPLILVILGSSLLGGFAVGIFGIVRQYKLTRRIRSLEKQLSQSENASNIPPELVDDHLNP</sequence>
<dbReference type="Pfam" id="PF06305">
    <property type="entry name" value="LapA_dom"/>
    <property type="match status" value="1"/>
</dbReference>
<feature type="transmembrane region" description="Helical" evidence="6">
    <location>
        <begin position="37"/>
        <end position="62"/>
    </location>
</feature>
<dbReference type="AlphaFoldDB" id="A0A7W5AYF3"/>